<accession>A0A382SF08</accession>
<evidence type="ECO:0000313" key="1">
    <source>
        <dbReference type="EMBL" id="SVD07481.1"/>
    </source>
</evidence>
<gene>
    <name evidence="1" type="ORF">METZ01_LOCUS360335</name>
</gene>
<reference evidence="1" key="1">
    <citation type="submission" date="2018-05" db="EMBL/GenBank/DDBJ databases">
        <authorList>
            <person name="Lanie J.A."/>
            <person name="Ng W.-L."/>
            <person name="Kazmierczak K.M."/>
            <person name="Andrzejewski T.M."/>
            <person name="Davidsen T.M."/>
            <person name="Wayne K.J."/>
            <person name="Tettelin H."/>
            <person name="Glass J.I."/>
            <person name="Rusch D."/>
            <person name="Podicherti R."/>
            <person name="Tsui H.-C.T."/>
            <person name="Winkler M.E."/>
        </authorList>
    </citation>
    <scope>NUCLEOTIDE SEQUENCE</scope>
</reference>
<dbReference type="AlphaFoldDB" id="A0A382SF08"/>
<protein>
    <submittedName>
        <fullName evidence="1">Uncharacterized protein</fullName>
    </submittedName>
</protein>
<sequence>MTTHVGLHNLPMYNYKYTQILDESVTPSTTINNEVFMMQNEQHPQLTPAAEFERSGRCPVNLRWLIFHQKESLEEEGAIIRFGKRRWLVDEDKFISWIRENGSSFSTPKKPKLIS</sequence>
<dbReference type="EMBL" id="UINC01128001">
    <property type="protein sequence ID" value="SVD07481.1"/>
    <property type="molecule type" value="Genomic_DNA"/>
</dbReference>
<organism evidence="1">
    <name type="scientific">marine metagenome</name>
    <dbReference type="NCBI Taxonomy" id="408172"/>
    <lineage>
        <taxon>unclassified sequences</taxon>
        <taxon>metagenomes</taxon>
        <taxon>ecological metagenomes</taxon>
    </lineage>
</organism>
<name>A0A382SF08_9ZZZZ</name>
<proteinExistence type="predicted"/>